<evidence type="ECO:0000256" key="5">
    <source>
        <dbReference type="ARBA" id="ARBA00022692"/>
    </source>
</evidence>
<comment type="caution">
    <text evidence="13">The sequence shown here is derived from an EMBL/GenBank/DDBJ whole genome shotgun (WGS) entry which is preliminary data.</text>
</comment>
<evidence type="ECO:0000256" key="9">
    <source>
        <dbReference type="ARBA" id="ARBA00023136"/>
    </source>
</evidence>
<evidence type="ECO:0000256" key="4">
    <source>
        <dbReference type="ARBA" id="ARBA00022614"/>
    </source>
</evidence>
<evidence type="ECO:0000256" key="12">
    <source>
        <dbReference type="SAM" id="Phobius"/>
    </source>
</evidence>
<sequence length="555" mass="62744">MKKDFFALIFVVNDHANFHLSGLCKLRSLQELDISRNSLKGSIPPCISNLTSLRLLELSENNLGGTIPSDLLRLKSLEYLSLSLNHFEGSISLSSFANNSNLEVLELDSLNNELHVDTENTPWKPLFQLKVLRLSNCKINEPTRSIPSFLLTQRELRVVNLSYNAMVGEVPTWLLNNNTRLEFLSLAENSFTGQFVLPADFKNLDLFWLDMWKNDIQGPLPASIGHILPNLQYLNMSRNSFHGSIPPSIGNMSKLYSLDLSSNNFTGELPEHFVMGCKELTTLKLSHNNLQGQLFLRKWNLTSVRFLRKQMIKPLRLMSDEYGWTAYRSFRSYEYQSILGVNHQYVEAGFYSSDVAEEIEFISKSRSESYTGNILYFMSGIDLSMNKFAGPIPPELGFLSDIHTLNLSHNQMNGSIPRTFSNLKQIQSLDLSDNKLSGEIPSDLVQLNFLSVFSVANNNLSGRTPDRKAQFATFEASSYEGNPFLCGLLLEENCRRSNAISDPNPGENDLFKDSFLETFVPSCIVAFLGVVAFIYFNPSCRMLFQFVEAKLLSSI</sequence>
<evidence type="ECO:0000256" key="11">
    <source>
        <dbReference type="ARBA" id="ARBA00023180"/>
    </source>
</evidence>
<keyword evidence="3" id="KW-1003">Cell membrane</keyword>
<dbReference type="GO" id="GO:0051707">
    <property type="term" value="P:response to other organism"/>
    <property type="evidence" value="ECO:0007669"/>
    <property type="project" value="UniProtKB-ARBA"/>
</dbReference>
<dbReference type="SUPFAM" id="SSF52047">
    <property type="entry name" value="RNI-like"/>
    <property type="match status" value="1"/>
</dbReference>
<keyword evidence="8 12" id="KW-1133">Transmembrane helix</keyword>
<dbReference type="InterPro" id="IPR032675">
    <property type="entry name" value="LRR_dom_sf"/>
</dbReference>
<keyword evidence="9 12" id="KW-0472">Membrane</keyword>
<dbReference type="Pfam" id="PF00560">
    <property type="entry name" value="LRR_1"/>
    <property type="match status" value="2"/>
</dbReference>
<dbReference type="Gramene" id="OIT34927">
    <property type="protein sequence ID" value="OIT34927"/>
    <property type="gene ID" value="A4A49_16552"/>
</dbReference>
<keyword evidence="6" id="KW-0732">Signal</keyword>
<dbReference type="SMR" id="A0A314L0Z2"/>
<dbReference type="STRING" id="49451.A0A314L0Z2"/>
<evidence type="ECO:0000313" key="14">
    <source>
        <dbReference type="Proteomes" id="UP000187609"/>
    </source>
</evidence>
<dbReference type="AlphaFoldDB" id="A0A314L0Z2"/>
<dbReference type="Gene3D" id="3.80.10.10">
    <property type="entry name" value="Ribonuclease Inhibitor"/>
    <property type="match status" value="2"/>
</dbReference>
<evidence type="ECO:0000256" key="6">
    <source>
        <dbReference type="ARBA" id="ARBA00022729"/>
    </source>
</evidence>
<evidence type="ECO:0000313" key="13">
    <source>
        <dbReference type="EMBL" id="OIT34927.1"/>
    </source>
</evidence>
<keyword evidence="14" id="KW-1185">Reference proteome</keyword>
<evidence type="ECO:0000256" key="10">
    <source>
        <dbReference type="ARBA" id="ARBA00023170"/>
    </source>
</evidence>
<dbReference type="InterPro" id="IPR051502">
    <property type="entry name" value="RLP_Defense_Trigger"/>
</dbReference>
<dbReference type="FunFam" id="3.80.10.10:FF:000213">
    <property type="entry name" value="Tyrosine-sulfated glycopeptide receptor 1"/>
    <property type="match status" value="1"/>
</dbReference>
<dbReference type="PANTHER" id="PTHR48062">
    <property type="entry name" value="RECEPTOR-LIKE PROTEIN 14"/>
    <property type="match status" value="1"/>
</dbReference>
<dbReference type="FunFam" id="3.80.10.10:FF:000041">
    <property type="entry name" value="LRR receptor-like serine/threonine-protein kinase ERECTA"/>
    <property type="match status" value="1"/>
</dbReference>
<dbReference type="SMART" id="SM00369">
    <property type="entry name" value="LRR_TYP"/>
    <property type="match status" value="6"/>
</dbReference>
<dbReference type="Proteomes" id="UP000187609">
    <property type="component" value="Unassembled WGS sequence"/>
</dbReference>
<gene>
    <name evidence="13" type="ORF">A4A49_16552</name>
</gene>
<reference evidence="13" key="1">
    <citation type="submission" date="2016-11" db="EMBL/GenBank/DDBJ databases">
        <title>The genome of Nicotiana attenuata.</title>
        <authorList>
            <person name="Xu S."/>
            <person name="Brockmoeller T."/>
            <person name="Gaquerel E."/>
            <person name="Navarro A."/>
            <person name="Kuhl H."/>
            <person name="Gase K."/>
            <person name="Ling Z."/>
            <person name="Zhou W."/>
            <person name="Kreitzer C."/>
            <person name="Stanke M."/>
            <person name="Tang H."/>
            <person name="Lyons E."/>
            <person name="Pandey P."/>
            <person name="Pandey S.P."/>
            <person name="Timmermann B."/>
            <person name="Baldwin I.T."/>
        </authorList>
    </citation>
    <scope>NUCLEOTIDE SEQUENCE [LARGE SCALE GENOMIC DNA]</scope>
    <source>
        <strain evidence="13">UT</strain>
    </source>
</reference>
<evidence type="ECO:0000256" key="3">
    <source>
        <dbReference type="ARBA" id="ARBA00022475"/>
    </source>
</evidence>
<proteinExistence type="inferred from homology"/>
<keyword evidence="7" id="KW-0677">Repeat</keyword>
<dbReference type="PANTHER" id="PTHR48062:SF21">
    <property type="entry name" value="RECEPTOR-LIKE PROTEIN 12"/>
    <property type="match status" value="1"/>
</dbReference>
<dbReference type="GO" id="GO:0006952">
    <property type="term" value="P:defense response"/>
    <property type="evidence" value="ECO:0007669"/>
    <property type="project" value="UniProtKB-ARBA"/>
</dbReference>
<evidence type="ECO:0000256" key="7">
    <source>
        <dbReference type="ARBA" id="ARBA00022737"/>
    </source>
</evidence>
<comment type="similarity">
    <text evidence="2">Belongs to the RLP family.</text>
</comment>
<dbReference type="PRINTS" id="PR00019">
    <property type="entry name" value="LEURICHRPT"/>
</dbReference>
<dbReference type="GO" id="GO:0016301">
    <property type="term" value="F:kinase activity"/>
    <property type="evidence" value="ECO:0007669"/>
    <property type="project" value="UniProtKB-KW"/>
</dbReference>
<feature type="transmembrane region" description="Helical" evidence="12">
    <location>
        <begin position="518"/>
        <end position="536"/>
    </location>
</feature>
<keyword evidence="10" id="KW-0675">Receptor</keyword>
<dbReference type="EMBL" id="MJEQ01000635">
    <property type="protein sequence ID" value="OIT34927.1"/>
    <property type="molecule type" value="Genomic_DNA"/>
</dbReference>
<name>A0A314L0Z2_NICAT</name>
<keyword evidence="11" id="KW-0325">Glycoprotein</keyword>
<keyword evidence="5 12" id="KW-0812">Transmembrane</keyword>
<dbReference type="Pfam" id="PF13855">
    <property type="entry name" value="LRR_8"/>
    <property type="match status" value="2"/>
</dbReference>
<dbReference type="InterPro" id="IPR003591">
    <property type="entry name" value="Leu-rich_rpt_typical-subtyp"/>
</dbReference>
<keyword evidence="4" id="KW-0433">Leucine-rich repeat</keyword>
<accession>A0A314L0Z2</accession>
<evidence type="ECO:0000256" key="1">
    <source>
        <dbReference type="ARBA" id="ARBA00004236"/>
    </source>
</evidence>
<comment type="subcellular location">
    <subcellularLocation>
        <location evidence="1">Cell membrane</location>
    </subcellularLocation>
</comment>
<organism evidence="13 14">
    <name type="scientific">Nicotiana attenuata</name>
    <name type="common">Coyote tobacco</name>
    <dbReference type="NCBI Taxonomy" id="49451"/>
    <lineage>
        <taxon>Eukaryota</taxon>
        <taxon>Viridiplantae</taxon>
        <taxon>Streptophyta</taxon>
        <taxon>Embryophyta</taxon>
        <taxon>Tracheophyta</taxon>
        <taxon>Spermatophyta</taxon>
        <taxon>Magnoliopsida</taxon>
        <taxon>eudicotyledons</taxon>
        <taxon>Gunneridae</taxon>
        <taxon>Pentapetalae</taxon>
        <taxon>asterids</taxon>
        <taxon>lamiids</taxon>
        <taxon>Solanales</taxon>
        <taxon>Solanaceae</taxon>
        <taxon>Nicotianoideae</taxon>
        <taxon>Nicotianeae</taxon>
        <taxon>Nicotiana</taxon>
    </lineage>
</organism>
<dbReference type="InterPro" id="IPR001611">
    <property type="entry name" value="Leu-rich_rpt"/>
</dbReference>
<protein>
    <submittedName>
        <fullName evidence="13">Lrr receptor-like serinethreonine-protein kinase</fullName>
    </submittedName>
</protein>
<evidence type="ECO:0000256" key="8">
    <source>
        <dbReference type="ARBA" id="ARBA00022989"/>
    </source>
</evidence>
<evidence type="ECO:0000256" key="2">
    <source>
        <dbReference type="ARBA" id="ARBA00009592"/>
    </source>
</evidence>
<dbReference type="GO" id="GO:0005886">
    <property type="term" value="C:plasma membrane"/>
    <property type="evidence" value="ECO:0007669"/>
    <property type="project" value="UniProtKB-SubCell"/>
</dbReference>
<dbReference type="FunFam" id="3.80.10.10:FF:000383">
    <property type="entry name" value="Leucine-rich repeat receptor protein kinase EMS1"/>
    <property type="match status" value="1"/>
</dbReference>